<dbReference type="Proteomes" id="UP000759131">
    <property type="component" value="Unassembled WGS sequence"/>
</dbReference>
<evidence type="ECO:0000256" key="7">
    <source>
        <dbReference type="ARBA" id="ARBA00068998"/>
    </source>
</evidence>
<keyword evidence="5" id="KW-0472">Membrane</keyword>
<dbReference type="PANTHER" id="PTHR21320:SF3">
    <property type="entry name" value="CYTOCHROME C OXIDASE ASSEMBLY PROTEIN COX11, MITOCHONDRIAL-RELATED"/>
    <property type="match status" value="1"/>
</dbReference>
<evidence type="ECO:0000256" key="3">
    <source>
        <dbReference type="ARBA" id="ARBA00022692"/>
    </source>
</evidence>
<evidence type="ECO:0000256" key="8">
    <source>
        <dbReference type="SAM" id="MobiDB-lite"/>
    </source>
</evidence>
<dbReference type="Gene3D" id="2.60.370.10">
    <property type="entry name" value="Ctag/Cox11"/>
    <property type="match status" value="1"/>
</dbReference>
<dbReference type="EMBL" id="OC889682">
    <property type="protein sequence ID" value="CAD7645770.1"/>
    <property type="molecule type" value="Genomic_DNA"/>
</dbReference>
<gene>
    <name evidence="9" type="ORF">OSB1V03_LOCUS20669</name>
</gene>
<keyword evidence="10" id="KW-1185">Reference proteome</keyword>
<dbReference type="GO" id="GO:0005743">
    <property type="term" value="C:mitochondrial inner membrane"/>
    <property type="evidence" value="ECO:0007669"/>
    <property type="project" value="UniProtKB-SubCell"/>
</dbReference>
<keyword evidence="4" id="KW-1133">Transmembrane helix</keyword>
<dbReference type="SUPFAM" id="SSF110111">
    <property type="entry name" value="Ctag/Cox11"/>
    <property type="match status" value="1"/>
</dbReference>
<accession>A0A7R9LQ94</accession>
<evidence type="ECO:0000256" key="6">
    <source>
        <dbReference type="ARBA" id="ARBA00063165"/>
    </source>
</evidence>
<proteinExistence type="predicted"/>
<comment type="subcellular location">
    <subcellularLocation>
        <location evidence="2">Mitochondrion inner membrane</location>
        <topology evidence="2">Single-pass membrane protein</topology>
        <orientation evidence="2">Intermembrane side</orientation>
    </subcellularLocation>
</comment>
<dbReference type="FunFam" id="2.60.370.10:FF:000001">
    <property type="entry name" value="COX11 cytochrome c oxidase assembly homolog"/>
    <property type="match status" value="1"/>
</dbReference>
<evidence type="ECO:0000256" key="4">
    <source>
        <dbReference type="ARBA" id="ARBA00022989"/>
    </source>
</evidence>
<dbReference type="PANTHER" id="PTHR21320">
    <property type="entry name" value="CYTOCHROME C OXIDASE ASSEMBLY PROTEIN COX11-RELATED"/>
    <property type="match status" value="1"/>
</dbReference>
<evidence type="ECO:0000313" key="10">
    <source>
        <dbReference type="Proteomes" id="UP000759131"/>
    </source>
</evidence>
<reference evidence="9" key="1">
    <citation type="submission" date="2020-11" db="EMBL/GenBank/DDBJ databases">
        <authorList>
            <person name="Tran Van P."/>
        </authorList>
    </citation>
    <scope>NUCLEOTIDE SEQUENCE</scope>
</reference>
<keyword evidence="3" id="KW-0812">Transmembrane</keyword>
<dbReference type="InterPro" id="IPR007533">
    <property type="entry name" value="Cyt_c_oxidase_assmbl_CtaG"/>
</dbReference>
<sequence length="144" mass="15945">MPTQPEIRCYPGETVLAFFTAKNPLDRPVDGIATYSVQPYEAGSYLNKIQCFCFEEQRLNPNELVDLPVFFYIDPEYADDPRLENINDIVLSYTFFEAKKEGFKLPSFASSTATSSAVPPPVPPPASIPTPPLTPGGQQLAQQL</sequence>
<evidence type="ECO:0000256" key="5">
    <source>
        <dbReference type="ARBA" id="ARBA00023136"/>
    </source>
</evidence>
<evidence type="ECO:0000256" key="2">
    <source>
        <dbReference type="ARBA" id="ARBA00004243"/>
    </source>
</evidence>
<feature type="compositionally biased region" description="Pro residues" evidence="8">
    <location>
        <begin position="118"/>
        <end position="134"/>
    </location>
</feature>
<evidence type="ECO:0000313" key="9">
    <source>
        <dbReference type="EMBL" id="CAD7645770.1"/>
    </source>
</evidence>
<evidence type="ECO:0000256" key="1">
    <source>
        <dbReference type="ARBA" id="ARBA00004007"/>
    </source>
</evidence>
<dbReference type="EMBL" id="CAJPIZ010035107">
    <property type="protein sequence ID" value="CAG2120723.1"/>
    <property type="molecule type" value="Genomic_DNA"/>
</dbReference>
<name>A0A7R9LQ94_9ACAR</name>
<feature type="region of interest" description="Disordered" evidence="8">
    <location>
        <begin position="110"/>
        <end position="144"/>
    </location>
</feature>
<organism evidence="9">
    <name type="scientific">Medioppia subpectinata</name>
    <dbReference type="NCBI Taxonomy" id="1979941"/>
    <lineage>
        <taxon>Eukaryota</taxon>
        <taxon>Metazoa</taxon>
        <taxon>Ecdysozoa</taxon>
        <taxon>Arthropoda</taxon>
        <taxon>Chelicerata</taxon>
        <taxon>Arachnida</taxon>
        <taxon>Acari</taxon>
        <taxon>Acariformes</taxon>
        <taxon>Sarcoptiformes</taxon>
        <taxon>Oribatida</taxon>
        <taxon>Brachypylina</taxon>
        <taxon>Oppioidea</taxon>
        <taxon>Oppiidae</taxon>
        <taxon>Medioppia</taxon>
    </lineage>
</organism>
<comment type="subunit">
    <text evidence="6">Interacts with CNNM4/ACDP4. Interacts with RANBP2.</text>
</comment>
<dbReference type="Pfam" id="PF04442">
    <property type="entry name" value="CtaG_Cox11"/>
    <property type="match status" value="1"/>
</dbReference>
<comment type="function">
    <text evidence="1">Exerts its effect at some terminal stage of cytochrome c oxidase synthesis, probably by being involved in the insertion of the copper B into subunit I.</text>
</comment>
<protein>
    <recommendedName>
        <fullName evidence="7">Cytochrome c oxidase assembly protein COX11, mitochondrial</fullName>
    </recommendedName>
</protein>
<dbReference type="OrthoDB" id="1704689at2759"/>
<dbReference type="GO" id="GO:0005507">
    <property type="term" value="F:copper ion binding"/>
    <property type="evidence" value="ECO:0007669"/>
    <property type="project" value="InterPro"/>
</dbReference>
<dbReference type="AlphaFoldDB" id="A0A7R9LQ94"/>
<dbReference type="InterPro" id="IPR023471">
    <property type="entry name" value="CtaG/Cox11_dom_sf"/>
</dbReference>